<gene>
    <name evidence="14" type="ORF">PLEPLA_LOCUS18230</name>
</gene>
<dbReference type="InterPro" id="IPR002909">
    <property type="entry name" value="IPT_dom"/>
</dbReference>
<evidence type="ECO:0000256" key="9">
    <source>
        <dbReference type="ARBA" id="ARBA00023273"/>
    </source>
</evidence>
<dbReference type="InterPro" id="IPR013783">
    <property type="entry name" value="Ig-like_fold"/>
</dbReference>
<keyword evidence="8" id="KW-0325">Glycoprotein</keyword>
<dbReference type="Pfam" id="PF01833">
    <property type="entry name" value="TIG"/>
    <property type="match status" value="14"/>
</dbReference>
<name>A0A9N7YLQ9_PLEPL</name>
<keyword evidence="7" id="KW-0472">Membrane</keyword>
<dbReference type="InterPro" id="IPR011050">
    <property type="entry name" value="Pectin_lyase_fold/virulence"/>
</dbReference>
<dbReference type="Gene3D" id="2.60.40.420">
    <property type="entry name" value="Cupredoxins - blue copper proteins"/>
    <property type="match status" value="1"/>
</dbReference>
<reference evidence="14" key="1">
    <citation type="submission" date="2020-03" db="EMBL/GenBank/DDBJ databases">
        <authorList>
            <person name="Weist P."/>
        </authorList>
    </citation>
    <scope>NUCLEOTIDE SEQUENCE</scope>
</reference>
<dbReference type="Proteomes" id="UP001153269">
    <property type="component" value="Unassembled WGS sequence"/>
</dbReference>
<keyword evidence="6" id="KW-0677">Repeat</keyword>
<dbReference type="FunFam" id="2.60.40.10:FF:001316">
    <property type="entry name" value="PKHD1 like 1"/>
    <property type="match status" value="1"/>
</dbReference>
<dbReference type="EMBL" id="CADEAL010001220">
    <property type="protein sequence ID" value="CAB1430248.1"/>
    <property type="molecule type" value="Genomic_DNA"/>
</dbReference>
<dbReference type="SMART" id="SM00710">
    <property type="entry name" value="PbH1"/>
    <property type="match status" value="9"/>
</dbReference>
<evidence type="ECO:0000256" key="11">
    <source>
        <dbReference type="SAM" id="SignalP"/>
    </source>
</evidence>
<dbReference type="FunFam" id="2.60.40.10:FF:001292">
    <property type="entry name" value="PKHD1 like 1"/>
    <property type="match status" value="1"/>
</dbReference>
<feature type="signal peptide" evidence="11">
    <location>
        <begin position="1"/>
        <end position="20"/>
    </location>
</feature>
<comment type="caution">
    <text evidence="14">The sequence shown here is derived from an EMBL/GenBank/DDBJ whole genome shotgun (WGS) entry which is preliminary data.</text>
</comment>
<dbReference type="SMART" id="SM00429">
    <property type="entry name" value="IPT"/>
    <property type="match status" value="12"/>
</dbReference>
<feature type="chain" id="PRO_5040409651" description="Fibrocystin-L" evidence="11">
    <location>
        <begin position="21"/>
        <end position="4180"/>
    </location>
</feature>
<dbReference type="CDD" id="cd00102">
    <property type="entry name" value="IPT"/>
    <property type="match status" value="2"/>
</dbReference>
<keyword evidence="5 11" id="KW-0732">Signal</keyword>
<dbReference type="Pfam" id="PF24606">
    <property type="entry name" value="CEMIP_beta-hel"/>
    <property type="match status" value="2"/>
</dbReference>
<dbReference type="InterPro" id="IPR019316">
    <property type="entry name" value="G8_domain"/>
</dbReference>
<dbReference type="CDD" id="cd00603">
    <property type="entry name" value="IPT_PCSR"/>
    <property type="match status" value="11"/>
</dbReference>
<dbReference type="PANTHER" id="PTHR46769:SF2">
    <property type="entry name" value="FIBROCYSTIN-L ISOFORM 2 PRECURSOR-RELATED"/>
    <property type="match status" value="1"/>
</dbReference>
<dbReference type="InterPro" id="IPR008972">
    <property type="entry name" value="Cupredoxin"/>
</dbReference>
<feature type="domain" description="PA14" evidence="13">
    <location>
        <begin position="325"/>
        <end position="473"/>
    </location>
</feature>
<evidence type="ECO:0000256" key="5">
    <source>
        <dbReference type="ARBA" id="ARBA00022729"/>
    </source>
</evidence>
<feature type="domain" description="G8" evidence="12">
    <location>
        <begin position="2995"/>
        <end position="3135"/>
    </location>
</feature>
<evidence type="ECO:0000256" key="8">
    <source>
        <dbReference type="ARBA" id="ARBA00023180"/>
    </source>
</evidence>
<dbReference type="InterPro" id="IPR037524">
    <property type="entry name" value="PA14/GLEYA"/>
</dbReference>
<dbReference type="GO" id="GO:0005886">
    <property type="term" value="C:plasma membrane"/>
    <property type="evidence" value="ECO:0007669"/>
    <property type="project" value="UniProtKB-SubCell"/>
</dbReference>
<evidence type="ECO:0000256" key="6">
    <source>
        <dbReference type="ARBA" id="ARBA00022737"/>
    </source>
</evidence>
<dbReference type="FunFam" id="2.160.20.10:FF:000070">
    <property type="entry name" value="PKHD1 like 1"/>
    <property type="match status" value="1"/>
</dbReference>
<keyword evidence="7" id="KW-1133">Transmembrane helix</keyword>
<dbReference type="SUPFAM" id="SSF49503">
    <property type="entry name" value="Cupredoxins"/>
    <property type="match status" value="1"/>
</dbReference>
<feature type="region of interest" description="Disordered" evidence="10">
    <location>
        <begin position="4115"/>
        <end position="4135"/>
    </location>
</feature>
<proteinExistence type="predicted"/>
<evidence type="ECO:0000259" key="12">
    <source>
        <dbReference type="PROSITE" id="PS51484"/>
    </source>
</evidence>
<dbReference type="InterPro" id="IPR014756">
    <property type="entry name" value="Ig_E-set"/>
</dbReference>
<dbReference type="SUPFAM" id="SSF56988">
    <property type="entry name" value="Anthrax protective antigen"/>
    <property type="match status" value="1"/>
</dbReference>
<dbReference type="PROSITE" id="PS51484">
    <property type="entry name" value="G8"/>
    <property type="match status" value="2"/>
</dbReference>
<dbReference type="Gene3D" id="2.60.40.10">
    <property type="entry name" value="Immunoglobulins"/>
    <property type="match status" value="13"/>
</dbReference>
<dbReference type="FunFam" id="2.60.40.10:FF:001057">
    <property type="entry name" value="PKHD1 like 1"/>
    <property type="match status" value="1"/>
</dbReference>
<evidence type="ECO:0000259" key="13">
    <source>
        <dbReference type="PROSITE" id="PS51820"/>
    </source>
</evidence>
<dbReference type="PANTHER" id="PTHR46769">
    <property type="entry name" value="POLYCYSTIC KIDNEY AND HEPATIC DISEASE 1 (AUTOSOMAL RECESSIVE)-LIKE 1"/>
    <property type="match status" value="1"/>
</dbReference>
<organism evidence="14 15">
    <name type="scientific">Pleuronectes platessa</name>
    <name type="common">European plaice</name>
    <dbReference type="NCBI Taxonomy" id="8262"/>
    <lineage>
        <taxon>Eukaryota</taxon>
        <taxon>Metazoa</taxon>
        <taxon>Chordata</taxon>
        <taxon>Craniata</taxon>
        <taxon>Vertebrata</taxon>
        <taxon>Euteleostomi</taxon>
        <taxon>Actinopterygii</taxon>
        <taxon>Neopterygii</taxon>
        <taxon>Teleostei</taxon>
        <taxon>Neoteleostei</taxon>
        <taxon>Acanthomorphata</taxon>
        <taxon>Carangaria</taxon>
        <taxon>Pleuronectiformes</taxon>
        <taxon>Pleuronectoidei</taxon>
        <taxon>Pleuronectidae</taxon>
        <taxon>Pleuronectes</taxon>
    </lineage>
</organism>
<dbReference type="GO" id="GO:0042995">
    <property type="term" value="C:cell projection"/>
    <property type="evidence" value="ECO:0007669"/>
    <property type="project" value="UniProtKB-SubCell"/>
</dbReference>
<dbReference type="FunFam" id="2.60.40.10:FF:001165">
    <property type="entry name" value="PKHD1 like 1"/>
    <property type="match status" value="1"/>
</dbReference>
<evidence type="ECO:0000313" key="14">
    <source>
        <dbReference type="EMBL" id="CAB1430248.1"/>
    </source>
</evidence>
<dbReference type="SMART" id="SM01225">
    <property type="entry name" value="G8"/>
    <property type="match status" value="2"/>
</dbReference>
<evidence type="ECO:0000256" key="10">
    <source>
        <dbReference type="SAM" id="MobiDB-lite"/>
    </source>
</evidence>
<dbReference type="PROSITE" id="PS51820">
    <property type="entry name" value="PA14"/>
    <property type="match status" value="1"/>
</dbReference>
<evidence type="ECO:0000256" key="1">
    <source>
        <dbReference type="ARBA" id="ARBA00004167"/>
    </source>
</evidence>
<evidence type="ECO:0000256" key="2">
    <source>
        <dbReference type="ARBA" id="ARBA00004236"/>
    </source>
</evidence>
<dbReference type="FunFam" id="2.60.40.10:FF:000616">
    <property type="entry name" value="PKHD1 like 1"/>
    <property type="match status" value="2"/>
</dbReference>
<comment type="subcellular location">
    <subcellularLocation>
        <location evidence="2">Cell membrane</location>
    </subcellularLocation>
    <subcellularLocation>
        <location evidence="3">Cell projection</location>
    </subcellularLocation>
    <subcellularLocation>
        <location evidence="1">Membrane</location>
        <topology evidence="1">Single-pass membrane protein</topology>
    </subcellularLocation>
</comment>
<evidence type="ECO:0000256" key="3">
    <source>
        <dbReference type="ARBA" id="ARBA00004316"/>
    </source>
</evidence>
<dbReference type="Pfam" id="PF10162">
    <property type="entry name" value="G8"/>
    <property type="match status" value="2"/>
</dbReference>
<dbReference type="FunFam" id="2.60.40.10:FF:000857">
    <property type="entry name" value="PKHD1 like 1"/>
    <property type="match status" value="1"/>
</dbReference>
<dbReference type="SUPFAM" id="SSF81296">
    <property type="entry name" value="E set domains"/>
    <property type="match status" value="14"/>
</dbReference>
<keyword evidence="15" id="KW-1185">Reference proteome</keyword>
<dbReference type="InterPro" id="IPR006626">
    <property type="entry name" value="PbH1"/>
</dbReference>
<dbReference type="GO" id="GO:0007399">
    <property type="term" value="P:nervous system development"/>
    <property type="evidence" value="ECO:0007669"/>
    <property type="project" value="UniProtKB-ARBA"/>
</dbReference>
<feature type="domain" description="G8" evidence="12">
    <location>
        <begin position="2143"/>
        <end position="2263"/>
    </location>
</feature>
<keyword evidence="4" id="KW-1003">Cell membrane</keyword>
<dbReference type="InterPro" id="IPR055401">
    <property type="entry name" value="CEMIP_beta-hel_dom"/>
</dbReference>
<keyword evidence="9" id="KW-0966">Cell projection</keyword>
<sequence length="4180" mass="453278">MESVLRPLALLLTLWCCCSAQLISSISPRRGSTNGGTRLTIIGSGFSQEGQFQLNPKDDTYGNHVTLVSSTLSIPCDVEKDSTHGNQIMCYTRASPQAWYVVHVTVDGVAIPDSKICRGRLNHCNFLSVWWRTPTISSVTPVSGPPGTILTVRGRIFTDVYGSNTDVSTNGLNVRFVRSYIGGMPCEMLKPQSDELYNLRLDSETSWNGLMSCRMTGTYVGHHNLSYILDSEFGRSSTDLSLYKVSSVDKLSMVQTYAEVTGVSPSEGSVLGGTLLTVHGRFFDQTDQPARVLVGGLPCEIKMVSDDRIMCRTAEHQMNNNSVFPGSRGFKLEVWNNTKTYALTDIWTYNENTTGYWSQWVDSLQHGFPSGFNFCSRLRGFIVPPASGNFKITMQCDDSCELYFSNSDRPEDKVKLMNQPRYTSQNSVSQVMVLEKGKPYYIEVLQQQYGAAAGLNIGLISEKSSYTQYQTREALNEIQLIVARYDVFDEEQLVSFDSWPNSTAAVQEVQNVSVSSSCDSHLCGSVFFSLGYGNAKTAPIPVSASADVVEKALNSLWSIKPDTVQVTKQDSSQRSDYLVTFNSDRGDFKPLHHEVFGSDTNVSVAEVTKGRSNMETFTLLWGGVPTKPIAYNATEAQVQSALEDTMQAECPAELLSTEGSDVKYFNDFESENSRFDNAAAWTPVKYSGFCGLWSMKNAQALFKEFFTQEPGKLYGLISLDSYSTLCFAYKGLLKEEVGIKFSYRNSYGRFTTQTMMISTVFTKSQKWSYKCMDLLSPVQTEYIGSQYYLRELYLYQVASGVDFYVDAIYIGKRPTTRDENVVTLMRRPPPFEHVGRSLDEISVTRVTAGSQMSYRIKATPVDCAFDFQMIEVGFLQKSNSSENMAEFREGAAIVTVTRLQAASPPLTGTFDVEIYGGRAEGLSVDISDKDLKYALEGIAGMGQVSVWSQGTCRQPKWKVEWLTNPGGQPLIQINSSSVVGGNAVVSAQQRRMGGLYIYKLGGDFFRVLELKPQVEVSINGIPSKCAGDCGFEWSEGKTPVVTGISPSQGSNGLGTLLTVTGTGFANENASIMVGQVRCHVEQTTPTSQVCRLGRASAGTYPVSVTFPSLGNTRYASGNTSHFTYQLIVSSFSPLSGSLGGGTLLTVKGFGFSPNTSVTLGSVECTLVYTSDTELRCRTPAGLNGSQMVTVMVGNMSETADSSFSYDLLPTPGITDLSLFTSTVFERRLLTLQGNFLGDGGNASAVYVGGTECVPVHWAENNISCHLPVLPPGLYKVDVQVKNLGYAKMRSGLNGTIEYILEVYSIFPLLGSLMGGTRLTVSGSGFSNNTSDNKVSVGEAVCDVEVASANELQCVMQSEEKTHTVTNQGSHRTYGQGYAWSPASVTVLVGDTVMWRWEAPAFQKVGYRVFSVSSPSGTTYEGGAFTSGDTKTSKGHFSYRFTSPGVYYYSSGYIDGANAKLLQGVVKVEARQPGIGKVSVTVEGNEARHVTGGSRRVARDAPQCVASPQCPGANQTSGGLCFGTSACFTPTVTSISPNQGTYHQVIHIQGSGLSDTACANEVTVGGQPCQVINSSQSEIFCRLSPGSELAVGVALPVSVRVNNLGSAIVAVANELARRFVVLPTVDSVSPHLGSTTGHTRLSIHGSGFSAGQLTAAGEACVFVSVNYTRIVCDTSPSQPHTGDVTFQTGRIQSSCHSNCSFMYSSSITPTVTAVSPDAISGLTAVKVSGSGFGSRVDDVVVFAGGIELAVTAVSDANVSVRVDALPAGDHPVKVIVRSKGLASGQPTLSSRAQADLSPSVGSTAGGTRLVLTGNGFAPGNTSVTVGEQVCEIQEATPGVLRCLTPPHSEGQVAVSIQVLSVKYPPLSFTYSSNHTPSISSISPTTGPSGSVVTLTGSGFGNDSQLISVTINHEACNVSAASDTQVQCTAGDNPGGTYGVMLNHQVKGHALSGVTFTYELTLGGVQPDQGSYGGGALLSVQGSGFDPHSSTVTICGGECDVDRDMSTSTRLYCQSPPNNSTQSELSCVVEVINQLDAVNMSNGFTYKSQLTPGISEVSPRRGGTAGGTRLTITGSGFSTNVNEVNVTIAGSVCDVQSSNNTHVVCVTGAQRQSQETKVRVSVGGRGIARTDNADFFYIDVWSSRFTWGGLSPPERGTFAVITKGQTILLDSSTPVLKMLLIKGGTLVFDEADIELQAENILITEGGRLQVGTEEEPFQHQAIITLHGNQRSPELPVYGTKTLAVREGVLDLHGIPVPLTWTHLAQTATGGSSTLTLMKAVTWKAGAKIVIASTGDRHSQRENEVRHIASVSADQKTLTLTEPLQYTHLGVSVTLPDGTVFDARAEVGLLTRNVVVRGAEHEEWKDKIEACPDGFNTGEFATQTCFQGRFGEEAGSDQFGGCIMFHAPRPNENLVIGRIEHVQIYNAGQAFRLGRYPIHWHLMGNVDYKSYVRGCAIHQTYNRAVTIHNTHRLLVERNVIYDIMGGAFFIEDGIETENILQYNLAVFVKQSTSLLNDDVTPAAYWVTNPNNIVRHNAAAGGTHFGFWYRMHTHPDGPSYDPNVCQKKVPLGEFFNNTVHSQGWFGIWIFADYFPMKGGGCRSSTPEPAVFKSLTTWNCEKGAEWVNVGAVQFSNFLMVNNEKAGIEAKRIIAGTVSGFGEDGGATVSNSTIVGHVDELGLGSSYCSRRGVIPPFDDGMSVLNTKFINFDRSSCAAIGVTTIDGTCSTGCGGWAVRFQGIEFHKSPNKASFRWEHEVQLQDMDGSLTGTIDQTVVAMSPLLDPAHCSQSAEWSLGFPGAVCDHTVHFHRLAFNNPTPSSLQAKDAVFTNAHGTSMVPYLKKRMTHKLGWMALLPSRQTYNFFFDNMDHITNITYQSKFYGFKSDQYLIINHNLTQSPDSFHIIDRRNGSAAPLSFSNNDNGDWFFDNSSNNLYYMVSGKTSDRRRRASADRSMLDVAVNFAVYRCFYPDCITPTPPPPATLAPLPIGRPDDFILWSKPDFWTSSAENNFTAPADGADVVIPAGKWVVLDSDTPKLNKLTVIGVLEIPDSSSTRTARSAPVFSSVVIDAVYISIQGGRLIAGWDDKPFRGELLIKLRGNHRTPDWPLPNGPNQGSKVLGVFGTLELYGQPHDVYHTKLAATASAGSNTLTLSQAVDWQVGDEVLISTTSYSAWETEKRFIGAVSADGRTLTLNSSLTHTHIGETHSVSGTSRSYTLAADVGLLTRNIKILGQEYPDMMKDSFGARLLVGTYSSAGIDYKGKAQIRNVEFYRSGQEGWIDFTDPRYSVSFLNLGKVTGNESYIQGCAFHDGFSPAIGVFGTEEMNVDDNIVHHTVGEGIRIWGDRITVRRNLVTMSLWPGSYQDREEPYNYEWSAAIEVNKGTNVVLQHNIVAGYERVAYRIDGEPCPGSVNDNEQWLHNEAHGGLYGVYLNRDGLPGCSFIQGFFIWRSFDYAIYFQTMMDIVVSNVTLVDNGMGIFAIIFAPPSVTHAYADKTAQIQNALIVGSSPNFNCSDTLPSDPSDYNIANSGPHRAPRPLNGGRSGVCWPTFASSHNTAPLKPHNKNNNYNAIKGLMTVKDTMFVNFRNVCSGETNVMFMTSPISEDLQHPVQVSRIQMVDSTENAKVFIHRADLGKVNPSDCVDMECDAKKKSMLKDLDGSFLGMVGAVVPHSEFAWGGDPRRGLGDYRIPKVLLTNLDGSRIPVNQIAPHKGVIRKDCVYMSTWQSYNCSGLNYRMLVIESLDADTETRRLSPVAVLGDGYLDLLNGPQDQGWCSGYTCQKRVSLFHSIVATGHSFDVFFSSVSPQKLRLMMLNADPTESVLVSVFYSSPQRLDVYVDNKLVPPTNAKWNSEKTDYTLMKPISPGQYVPQLNATEGSNYFDTEYKMLKVVLRGSKPAEIRTSPVLFLSFDMPAVTTDEFFGENLIQNLALFLKVPANMIRITNIIREDSRRRKRSTGMKVEVEIQKPPVQQTSNTTNDDADFELLKNIADDLGQAAVSGNLSRSIGFNVSSLGVVAPPPPSSDPEWNKEATVEVTREEPVQPSLMAVDEQGNCISVGVTSLTVTASLKNASGHWVDGLEGNSTIRFSSCWANFTDLAIVNGGENLTMVFTLKEWGAQSRSFTVRNTPTTPPPTTGSNVTTTAVQPTTDGSIFGSGSAITPSRLCVLSIIYAVACCSDGIPICNTGAP</sequence>
<dbReference type="InterPro" id="IPR052387">
    <property type="entry name" value="Fibrocystin"/>
</dbReference>
<dbReference type="SUPFAM" id="SSF51126">
    <property type="entry name" value="Pectin lyase-like"/>
    <property type="match status" value="1"/>
</dbReference>
<evidence type="ECO:0000256" key="4">
    <source>
        <dbReference type="ARBA" id="ARBA00022475"/>
    </source>
</evidence>
<evidence type="ECO:0000313" key="15">
    <source>
        <dbReference type="Proteomes" id="UP001153269"/>
    </source>
</evidence>
<keyword evidence="7" id="KW-0812">Transmembrane</keyword>
<accession>A0A9N7YLQ9</accession>
<evidence type="ECO:0008006" key="16">
    <source>
        <dbReference type="Google" id="ProtNLM"/>
    </source>
</evidence>
<evidence type="ECO:0000256" key="7">
    <source>
        <dbReference type="ARBA" id="ARBA00022989"/>
    </source>
</evidence>
<protein>
    <recommendedName>
        <fullName evidence="16">Fibrocystin-L</fullName>
    </recommendedName>
</protein>